<accession>A0A143PFN1</accession>
<dbReference type="STRING" id="1855912.LuPra_00257"/>
<dbReference type="PANTHER" id="PTHR18964">
    <property type="entry name" value="ROK (REPRESSOR, ORF, KINASE) FAMILY"/>
    <property type="match status" value="1"/>
</dbReference>
<name>A0A143PFN1_LUTPR</name>
<dbReference type="Gene3D" id="3.30.420.40">
    <property type="match status" value="2"/>
</dbReference>
<dbReference type="InterPro" id="IPR043129">
    <property type="entry name" value="ATPase_NBD"/>
</dbReference>
<reference evidence="2 3" key="1">
    <citation type="journal article" date="2016" name="Genome Announc.">
        <title>First Complete Genome Sequence of a Subdivision 6 Acidobacterium Strain.</title>
        <authorList>
            <person name="Huang S."/>
            <person name="Vieira S."/>
            <person name="Bunk B."/>
            <person name="Riedel T."/>
            <person name="Sproer C."/>
            <person name="Overmann J."/>
        </authorList>
    </citation>
    <scope>NUCLEOTIDE SEQUENCE [LARGE SCALE GENOMIC DNA]</scope>
    <source>
        <strain evidence="3">DSM 100886 HEG_-6_39</strain>
    </source>
</reference>
<dbReference type="EC" id="2.7.1.2" evidence="2"/>
<dbReference type="SUPFAM" id="SSF53067">
    <property type="entry name" value="Actin-like ATPase domain"/>
    <property type="match status" value="1"/>
</dbReference>
<dbReference type="PROSITE" id="PS01125">
    <property type="entry name" value="ROK"/>
    <property type="match status" value="1"/>
</dbReference>
<organism evidence="2 3">
    <name type="scientific">Luteitalea pratensis</name>
    <dbReference type="NCBI Taxonomy" id="1855912"/>
    <lineage>
        <taxon>Bacteria</taxon>
        <taxon>Pseudomonadati</taxon>
        <taxon>Acidobacteriota</taxon>
        <taxon>Vicinamibacteria</taxon>
        <taxon>Vicinamibacterales</taxon>
        <taxon>Vicinamibacteraceae</taxon>
        <taxon>Luteitalea</taxon>
    </lineage>
</organism>
<dbReference type="Proteomes" id="UP000076079">
    <property type="component" value="Chromosome"/>
</dbReference>
<keyword evidence="3" id="KW-1185">Reference proteome</keyword>
<dbReference type="InterPro" id="IPR000600">
    <property type="entry name" value="ROK"/>
</dbReference>
<dbReference type="PANTHER" id="PTHR18964:SF149">
    <property type="entry name" value="BIFUNCTIONAL UDP-N-ACETYLGLUCOSAMINE 2-EPIMERASE_N-ACETYLMANNOSAMINE KINASE"/>
    <property type="match status" value="1"/>
</dbReference>
<comment type="similarity">
    <text evidence="1">Belongs to the ROK (NagC/XylR) family.</text>
</comment>
<evidence type="ECO:0000256" key="1">
    <source>
        <dbReference type="ARBA" id="ARBA00006479"/>
    </source>
</evidence>
<proteinExistence type="inferred from homology"/>
<dbReference type="Pfam" id="PF00480">
    <property type="entry name" value="ROK"/>
    <property type="match status" value="1"/>
</dbReference>
<reference evidence="3" key="2">
    <citation type="submission" date="2016-04" db="EMBL/GenBank/DDBJ databases">
        <title>First Complete Genome Sequence of a Subdivision 6 Acidobacterium.</title>
        <authorList>
            <person name="Huang S."/>
            <person name="Vieira S."/>
            <person name="Bunk B."/>
            <person name="Riedel T."/>
            <person name="Sproeer C."/>
            <person name="Overmann J."/>
        </authorList>
    </citation>
    <scope>NUCLEOTIDE SEQUENCE [LARGE SCALE GENOMIC DNA]</scope>
    <source>
        <strain evidence="3">DSM 100886 HEG_-6_39</strain>
    </source>
</reference>
<dbReference type="GO" id="GO:0004340">
    <property type="term" value="F:glucokinase activity"/>
    <property type="evidence" value="ECO:0007669"/>
    <property type="project" value="UniProtKB-EC"/>
</dbReference>
<dbReference type="RefSeq" id="WP_110169089.1">
    <property type="nucleotide sequence ID" value="NZ_CP015136.1"/>
</dbReference>
<keyword evidence="2" id="KW-0418">Kinase</keyword>
<evidence type="ECO:0000313" key="2">
    <source>
        <dbReference type="EMBL" id="AMY07090.1"/>
    </source>
</evidence>
<protein>
    <submittedName>
        <fullName evidence="2">Glucokinase</fullName>
        <ecNumber evidence="2">2.7.1.2</ecNumber>
    </submittedName>
</protein>
<dbReference type="EMBL" id="CP015136">
    <property type="protein sequence ID" value="AMY07090.1"/>
    <property type="molecule type" value="Genomic_DNA"/>
</dbReference>
<dbReference type="InterPro" id="IPR049874">
    <property type="entry name" value="ROK_cs"/>
</dbReference>
<dbReference type="OrthoDB" id="9796533at2"/>
<gene>
    <name evidence="2" type="primary">glkA</name>
    <name evidence="2" type="ORF">LuPra_00257</name>
</gene>
<sequence>MSATAIGIDIGGTFTKIVVLDGDGAVVHRERMPTDPGTASRLPGDVGRAIERIESAFGATDAIGIACPGLVRRQGDAVHWMRGRLDVLEGLDWTRALDRRAPVRVINDAQAALAGECAIGAGRGCRDVVLITIGTGVGGAIMCDGRVLSGHVGRAGHLGHIALQVPGDKDIVNTPGSLEDAIGNCTIAARTGGRFTTTADLVAAHRQGDVDATRAWEKSVMLLGAGLASIVNAVDPARIILGGGIATHAGDALLVPLRHWMDEFEWRPCGTGVEIVIATLGEEAGAIGAAAHAREQIT</sequence>
<keyword evidence="2" id="KW-0808">Transferase</keyword>
<dbReference type="AlphaFoldDB" id="A0A143PFN1"/>
<dbReference type="KEGG" id="abac:LuPra_00257"/>
<evidence type="ECO:0000313" key="3">
    <source>
        <dbReference type="Proteomes" id="UP000076079"/>
    </source>
</evidence>